<reference evidence="1" key="1">
    <citation type="journal article" date="2023" name="Mol. Phylogenet. Evol.">
        <title>Genome-scale phylogeny and comparative genomics of the fungal order Sordariales.</title>
        <authorList>
            <person name="Hensen N."/>
            <person name="Bonometti L."/>
            <person name="Westerberg I."/>
            <person name="Brannstrom I.O."/>
            <person name="Guillou S."/>
            <person name="Cros-Aarteil S."/>
            <person name="Calhoun S."/>
            <person name="Haridas S."/>
            <person name="Kuo A."/>
            <person name="Mondo S."/>
            <person name="Pangilinan J."/>
            <person name="Riley R."/>
            <person name="LaButti K."/>
            <person name="Andreopoulos B."/>
            <person name="Lipzen A."/>
            <person name="Chen C."/>
            <person name="Yan M."/>
            <person name="Daum C."/>
            <person name="Ng V."/>
            <person name="Clum A."/>
            <person name="Steindorff A."/>
            <person name="Ohm R.A."/>
            <person name="Martin F."/>
            <person name="Silar P."/>
            <person name="Natvig D.O."/>
            <person name="Lalanne C."/>
            <person name="Gautier V."/>
            <person name="Ament-Velasquez S.L."/>
            <person name="Kruys A."/>
            <person name="Hutchinson M.I."/>
            <person name="Powell A.J."/>
            <person name="Barry K."/>
            <person name="Miller A.N."/>
            <person name="Grigoriev I.V."/>
            <person name="Debuchy R."/>
            <person name="Gladieux P."/>
            <person name="Hiltunen Thoren M."/>
            <person name="Johannesson H."/>
        </authorList>
    </citation>
    <scope>NUCLEOTIDE SEQUENCE</scope>
    <source>
        <strain evidence="1">CBS 626.80</strain>
    </source>
</reference>
<evidence type="ECO:0000313" key="2">
    <source>
        <dbReference type="Proteomes" id="UP001303222"/>
    </source>
</evidence>
<reference evidence="1" key="2">
    <citation type="submission" date="2023-06" db="EMBL/GenBank/DDBJ databases">
        <authorList>
            <consortium name="Lawrence Berkeley National Laboratory"/>
            <person name="Mondo S.J."/>
            <person name="Hensen N."/>
            <person name="Bonometti L."/>
            <person name="Westerberg I."/>
            <person name="Brannstrom I.O."/>
            <person name="Guillou S."/>
            <person name="Cros-Aarteil S."/>
            <person name="Calhoun S."/>
            <person name="Haridas S."/>
            <person name="Kuo A."/>
            <person name="Pangilinan J."/>
            <person name="Riley R."/>
            <person name="Labutti K."/>
            <person name="Andreopoulos B."/>
            <person name="Lipzen A."/>
            <person name="Chen C."/>
            <person name="Yanf M."/>
            <person name="Daum C."/>
            <person name="Ng V."/>
            <person name="Clum A."/>
            <person name="Steindorff A."/>
            <person name="Ohm R."/>
            <person name="Martin F."/>
            <person name="Silar P."/>
            <person name="Natvig D."/>
            <person name="Lalanne C."/>
            <person name="Gautier V."/>
            <person name="Ament-Velasquez S.L."/>
            <person name="Kruys A."/>
            <person name="Hutchinson M.I."/>
            <person name="Powell A.J."/>
            <person name="Barry K."/>
            <person name="Miller A.N."/>
            <person name="Grigoriev I.V."/>
            <person name="Debuchy R."/>
            <person name="Gladieux P."/>
            <person name="Thoren M.H."/>
            <person name="Johannesson H."/>
        </authorList>
    </citation>
    <scope>NUCLEOTIDE SEQUENCE</scope>
    <source>
        <strain evidence="1">CBS 626.80</strain>
    </source>
</reference>
<protein>
    <submittedName>
        <fullName evidence="1">Uncharacterized protein</fullName>
    </submittedName>
</protein>
<dbReference type="AlphaFoldDB" id="A0AAN6NRG6"/>
<name>A0AAN6NRG6_9PEZI</name>
<dbReference type="EMBL" id="MU859261">
    <property type="protein sequence ID" value="KAK3948492.1"/>
    <property type="molecule type" value="Genomic_DNA"/>
</dbReference>
<proteinExistence type="predicted"/>
<accession>A0AAN6NRG6</accession>
<sequence length="109" mass="12805">MCQLSYVLSPWSSHQRIMRCRACHAVSITWCAAQFPDVQGTDQAQTIFDRDSTHEYIMSHMQLAHQCWHYDNVEVERTRDWYYHGSVVPFAVQDLPAARLRWTTSASWV</sequence>
<organism evidence="1 2">
    <name type="scientific">Pseudoneurospora amorphoporcata</name>
    <dbReference type="NCBI Taxonomy" id="241081"/>
    <lineage>
        <taxon>Eukaryota</taxon>
        <taxon>Fungi</taxon>
        <taxon>Dikarya</taxon>
        <taxon>Ascomycota</taxon>
        <taxon>Pezizomycotina</taxon>
        <taxon>Sordariomycetes</taxon>
        <taxon>Sordariomycetidae</taxon>
        <taxon>Sordariales</taxon>
        <taxon>Sordariaceae</taxon>
        <taxon>Pseudoneurospora</taxon>
    </lineage>
</organism>
<keyword evidence="2" id="KW-1185">Reference proteome</keyword>
<evidence type="ECO:0000313" key="1">
    <source>
        <dbReference type="EMBL" id="KAK3948492.1"/>
    </source>
</evidence>
<gene>
    <name evidence="1" type="ORF">QBC32DRAFT_245701</name>
</gene>
<dbReference type="Proteomes" id="UP001303222">
    <property type="component" value="Unassembled WGS sequence"/>
</dbReference>
<comment type="caution">
    <text evidence="1">The sequence shown here is derived from an EMBL/GenBank/DDBJ whole genome shotgun (WGS) entry which is preliminary data.</text>
</comment>